<gene>
    <name evidence="11" type="ORF">ACFOEE_19305</name>
</gene>
<dbReference type="PROSITE" id="PS50893">
    <property type="entry name" value="ABC_TRANSPORTER_2"/>
    <property type="match status" value="1"/>
</dbReference>
<keyword evidence="7" id="KW-0408">Iron</keyword>
<dbReference type="Proteomes" id="UP001595453">
    <property type="component" value="Unassembled WGS sequence"/>
</dbReference>
<keyword evidence="3" id="KW-1003">Cell membrane</keyword>
<dbReference type="PROSITE" id="PS00211">
    <property type="entry name" value="ABC_TRANSPORTER_1"/>
    <property type="match status" value="1"/>
</dbReference>
<name>A0ABV7CQ14_9GAMM</name>
<dbReference type="InterPro" id="IPR051535">
    <property type="entry name" value="Siderophore_ABC-ATPase"/>
</dbReference>
<evidence type="ECO:0000256" key="2">
    <source>
        <dbReference type="ARBA" id="ARBA00022448"/>
    </source>
</evidence>
<dbReference type="InterPro" id="IPR017871">
    <property type="entry name" value="ABC_transporter-like_CS"/>
</dbReference>
<comment type="subcellular location">
    <subcellularLocation>
        <location evidence="1">Cell membrane</location>
        <topology evidence="1">Peripheral membrane protein</topology>
    </subcellularLocation>
</comment>
<dbReference type="Gene3D" id="3.40.50.300">
    <property type="entry name" value="P-loop containing nucleotide triphosphate hydrolases"/>
    <property type="match status" value="1"/>
</dbReference>
<accession>A0ABV7CQ14</accession>
<keyword evidence="8" id="KW-0406">Ion transport</keyword>
<dbReference type="PANTHER" id="PTHR42771:SF2">
    <property type="entry name" value="IRON(3+)-HYDROXAMATE IMPORT ATP-BINDING PROTEIN FHUC"/>
    <property type="match status" value="1"/>
</dbReference>
<dbReference type="SUPFAM" id="SSF52540">
    <property type="entry name" value="P-loop containing nucleoside triphosphate hydrolases"/>
    <property type="match status" value="1"/>
</dbReference>
<dbReference type="EMBL" id="JBHRSD010000046">
    <property type="protein sequence ID" value="MFC3034655.1"/>
    <property type="molecule type" value="Genomic_DNA"/>
</dbReference>
<evidence type="ECO:0000259" key="10">
    <source>
        <dbReference type="PROSITE" id="PS50893"/>
    </source>
</evidence>
<evidence type="ECO:0000256" key="6">
    <source>
        <dbReference type="ARBA" id="ARBA00022840"/>
    </source>
</evidence>
<protein>
    <submittedName>
        <fullName evidence="11">ABC transporter ATP-binding protein</fullName>
    </submittedName>
</protein>
<dbReference type="InterPro" id="IPR027417">
    <property type="entry name" value="P-loop_NTPase"/>
</dbReference>
<evidence type="ECO:0000256" key="3">
    <source>
        <dbReference type="ARBA" id="ARBA00022475"/>
    </source>
</evidence>
<keyword evidence="4" id="KW-0410">Iron transport</keyword>
<proteinExistence type="predicted"/>
<evidence type="ECO:0000256" key="5">
    <source>
        <dbReference type="ARBA" id="ARBA00022741"/>
    </source>
</evidence>
<dbReference type="GO" id="GO:0005524">
    <property type="term" value="F:ATP binding"/>
    <property type="evidence" value="ECO:0007669"/>
    <property type="project" value="UniProtKB-KW"/>
</dbReference>
<feature type="domain" description="ABC transporter" evidence="10">
    <location>
        <begin position="2"/>
        <end position="237"/>
    </location>
</feature>
<dbReference type="Pfam" id="PF00005">
    <property type="entry name" value="ABC_tran"/>
    <property type="match status" value="1"/>
</dbReference>
<dbReference type="InterPro" id="IPR003593">
    <property type="entry name" value="AAA+_ATPase"/>
</dbReference>
<keyword evidence="9" id="KW-0472">Membrane</keyword>
<dbReference type="PANTHER" id="PTHR42771">
    <property type="entry name" value="IRON(3+)-HYDROXAMATE IMPORT ATP-BINDING PROTEIN FHUC"/>
    <property type="match status" value="1"/>
</dbReference>
<keyword evidence="6 11" id="KW-0067">ATP-binding</keyword>
<evidence type="ECO:0000256" key="4">
    <source>
        <dbReference type="ARBA" id="ARBA00022496"/>
    </source>
</evidence>
<keyword evidence="2" id="KW-0813">Transport</keyword>
<organism evidence="11 12">
    <name type="scientific">Pseudoalteromonas fenneropenaei</name>
    <dbReference type="NCBI Taxonomy" id="1737459"/>
    <lineage>
        <taxon>Bacteria</taxon>
        <taxon>Pseudomonadati</taxon>
        <taxon>Pseudomonadota</taxon>
        <taxon>Gammaproteobacteria</taxon>
        <taxon>Alteromonadales</taxon>
        <taxon>Pseudoalteromonadaceae</taxon>
        <taxon>Pseudoalteromonas</taxon>
    </lineage>
</organism>
<evidence type="ECO:0000256" key="7">
    <source>
        <dbReference type="ARBA" id="ARBA00023004"/>
    </source>
</evidence>
<sequence>MIACHNLSFHYQQHTLLHNIEFTANPQQLLGIVGPNGCGKSTLLKLLAGHLTPNTGSIATAQGCLQRLGRRQRAQQVAYLPQYPVAPRGLTVEQLLRFGRHPHQTWYQQWQRQDSQILDDVISLLHLEPLLAKDVALLSGGQRQKAWLGMTLAQDTPVILLDEPTSALDIGHQVEVMESIAHISNMGKTVILVIHDLAMAARYCDQILAINGGKVAAFGDAKQVINGALVQELYGAKVDILAAPEDHSPVIVPRRKRHIQHA</sequence>
<keyword evidence="5" id="KW-0547">Nucleotide-binding</keyword>
<comment type="caution">
    <text evidence="11">The sequence shown here is derived from an EMBL/GenBank/DDBJ whole genome shotgun (WGS) entry which is preliminary data.</text>
</comment>
<evidence type="ECO:0000256" key="8">
    <source>
        <dbReference type="ARBA" id="ARBA00023065"/>
    </source>
</evidence>
<dbReference type="RefSeq" id="WP_377128358.1">
    <property type="nucleotide sequence ID" value="NZ_JBHRSD010000046.1"/>
</dbReference>
<dbReference type="InterPro" id="IPR003439">
    <property type="entry name" value="ABC_transporter-like_ATP-bd"/>
</dbReference>
<dbReference type="SMART" id="SM00382">
    <property type="entry name" value="AAA"/>
    <property type="match status" value="1"/>
</dbReference>
<evidence type="ECO:0000313" key="12">
    <source>
        <dbReference type="Proteomes" id="UP001595453"/>
    </source>
</evidence>
<keyword evidence="12" id="KW-1185">Reference proteome</keyword>
<evidence type="ECO:0000256" key="9">
    <source>
        <dbReference type="ARBA" id="ARBA00023136"/>
    </source>
</evidence>
<dbReference type="CDD" id="cd03214">
    <property type="entry name" value="ABC_Iron-Siderophores_B12_Hemin"/>
    <property type="match status" value="1"/>
</dbReference>
<reference evidence="12" key="1">
    <citation type="journal article" date="2019" name="Int. J. Syst. Evol. Microbiol.">
        <title>The Global Catalogue of Microorganisms (GCM) 10K type strain sequencing project: providing services to taxonomists for standard genome sequencing and annotation.</title>
        <authorList>
            <consortium name="The Broad Institute Genomics Platform"/>
            <consortium name="The Broad Institute Genome Sequencing Center for Infectious Disease"/>
            <person name="Wu L."/>
            <person name="Ma J."/>
        </authorList>
    </citation>
    <scope>NUCLEOTIDE SEQUENCE [LARGE SCALE GENOMIC DNA]</scope>
    <source>
        <strain evidence="12">KCTC 42730</strain>
    </source>
</reference>
<evidence type="ECO:0000256" key="1">
    <source>
        <dbReference type="ARBA" id="ARBA00004202"/>
    </source>
</evidence>
<evidence type="ECO:0000313" key="11">
    <source>
        <dbReference type="EMBL" id="MFC3034655.1"/>
    </source>
</evidence>